<dbReference type="Gene3D" id="1.20.120.530">
    <property type="entry name" value="GntR ligand-binding domain-like"/>
    <property type="match status" value="1"/>
</dbReference>
<evidence type="ECO:0000256" key="4">
    <source>
        <dbReference type="SAM" id="MobiDB-lite"/>
    </source>
</evidence>
<name>A0ABS7PRM0_9SPHN</name>
<organism evidence="6 7">
    <name type="scientific">Sphingomonas colocasiae</name>
    <dbReference type="NCBI Taxonomy" id="1848973"/>
    <lineage>
        <taxon>Bacteria</taxon>
        <taxon>Pseudomonadati</taxon>
        <taxon>Pseudomonadota</taxon>
        <taxon>Alphaproteobacteria</taxon>
        <taxon>Sphingomonadales</taxon>
        <taxon>Sphingomonadaceae</taxon>
        <taxon>Sphingomonas</taxon>
    </lineage>
</organism>
<evidence type="ECO:0000259" key="5">
    <source>
        <dbReference type="PROSITE" id="PS50949"/>
    </source>
</evidence>
<dbReference type="Pfam" id="PF00392">
    <property type="entry name" value="GntR"/>
    <property type="match status" value="1"/>
</dbReference>
<feature type="compositionally biased region" description="Basic residues" evidence="4">
    <location>
        <begin position="1"/>
        <end position="12"/>
    </location>
</feature>
<dbReference type="CDD" id="cd07377">
    <property type="entry name" value="WHTH_GntR"/>
    <property type="match status" value="1"/>
</dbReference>
<keyword evidence="2" id="KW-0238">DNA-binding</keyword>
<dbReference type="SMART" id="SM00345">
    <property type="entry name" value="HTH_GNTR"/>
    <property type="match status" value="1"/>
</dbReference>
<evidence type="ECO:0000256" key="2">
    <source>
        <dbReference type="ARBA" id="ARBA00023125"/>
    </source>
</evidence>
<accession>A0ABS7PRM0</accession>
<feature type="region of interest" description="Disordered" evidence="4">
    <location>
        <begin position="1"/>
        <end position="27"/>
    </location>
</feature>
<dbReference type="InterPro" id="IPR036390">
    <property type="entry name" value="WH_DNA-bd_sf"/>
</dbReference>
<dbReference type="InterPro" id="IPR011711">
    <property type="entry name" value="GntR_C"/>
</dbReference>
<evidence type="ECO:0000313" key="7">
    <source>
        <dbReference type="Proteomes" id="UP000706039"/>
    </source>
</evidence>
<dbReference type="InterPro" id="IPR008920">
    <property type="entry name" value="TF_FadR/GntR_C"/>
</dbReference>
<evidence type="ECO:0000313" key="6">
    <source>
        <dbReference type="EMBL" id="MBY8823990.1"/>
    </source>
</evidence>
<evidence type="ECO:0000256" key="1">
    <source>
        <dbReference type="ARBA" id="ARBA00023015"/>
    </source>
</evidence>
<dbReference type="EMBL" id="JAINVV010000008">
    <property type="protein sequence ID" value="MBY8823990.1"/>
    <property type="molecule type" value="Genomic_DNA"/>
</dbReference>
<sequence>MGRSPGAKRKSKAPASAGAQPFGTPKQLADGGLKTSLVQSVYATIMEALDAGELMPGSRIIASELAQRLGLSRAPVREALAVLAGQGLVELHPDRGAILRPLTVHDLIGIYEVSAPVAAVGVRGAALRIEEGDNAARVIAAMAAIRRAGEEATPKVGFYLVLNEFHYLLNAIAERPYVDFVLRAVNIEYWNRFLVQAIDLEVHAPKYVSNYQRMTDAVLAGDPATGESVMRYHGDWCVSLLRGVG</sequence>
<keyword evidence="3" id="KW-0804">Transcription</keyword>
<dbReference type="PANTHER" id="PTHR43537">
    <property type="entry name" value="TRANSCRIPTIONAL REGULATOR, GNTR FAMILY"/>
    <property type="match status" value="1"/>
</dbReference>
<reference evidence="6 7" key="1">
    <citation type="submission" date="2021-08" db="EMBL/GenBank/DDBJ databases">
        <authorList>
            <person name="Tuo L."/>
        </authorList>
    </citation>
    <scope>NUCLEOTIDE SEQUENCE [LARGE SCALE GENOMIC DNA]</scope>
    <source>
        <strain evidence="6 7">JCM 31229</strain>
    </source>
</reference>
<evidence type="ECO:0000256" key="3">
    <source>
        <dbReference type="ARBA" id="ARBA00023163"/>
    </source>
</evidence>
<keyword evidence="7" id="KW-1185">Reference proteome</keyword>
<feature type="domain" description="HTH gntR-type" evidence="5">
    <location>
        <begin position="35"/>
        <end position="102"/>
    </location>
</feature>
<proteinExistence type="predicted"/>
<dbReference type="PROSITE" id="PS50949">
    <property type="entry name" value="HTH_GNTR"/>
    <property type="match status" value="1"/>
</dbReference>
<dbReference type="InterPro" id="IPR000524">
    <property type="entry name" value="Tscrpt_reg_HTH_GntR"/>
</dbReference>
<dbReference type="RefSeq" id="WP_222991093.1">
    <property type="nucleotide sequence ID" value="NZ_JAINVV010000008.1"/>
</dbReference>
<keyword evidence="1" id="KW-0805">Transcription regulation</keyword>
<dbReference type="SUPFAM" id="SSF46785">
    <property type="entry name" value="Winged helix' DNA-binding domain"/>
    <property type="match status" value="1"/>
</dbReference>
<dbReference type="InterPro" id="IPR036388">
    <property type="entry name" value="WH-like_DNA-bd_sf"/>
</dbReference>
<dbReference type="SUPFAM" id="SSF48008">
    <property type="entry name" value="GntR ligand-binding domain-like"/>
    <property type="match status" value="1"/>
</dbReference>
<dbReference type="PANTHER" id="PTHR43537:SF5">
    <property type="entry name" value="UXU OPERON TRANSCRIPTIONAL REGULATOR"/>
    <property type="match status" value="1"/>
</dbReference>
<protein>
    <submittedName>
        <fullName evidence="6">GntR family transcriptional regulator</fullName>
    </submittedName>
</protein>
<dbReference type="Proteomes" id="UP000706039">
    <property type="component" value="Unassembled WGS sequence"/>
</dbReference>
<dbReference type="Gene3D" id="1.10.10.10">
    <property type="entry name" value="Winged helix-like DNA-binding domain superfamily/Winged helix DNA-binding domain"/>
    <property type="match status" value="1"/>
</dbReference>
<comment type="caution">
    <text evidence="6">The sequence shown here is derived from an EMBL/GenBank/DDBJ whole genome shotgun (WGS) entry which is preliminary data.</text>
</comment>
<gene>
    <name evidence="6" type="ORF">K7G82_16920</name>
</gene>
<dbReference type="SMART" id="SM00895">
    <property type="entry name" value="FCD"/>
    <property type="match status" value="1"/>
</dbReference>
<dbReference type="Pfam" id="PF07729">
    <property type="entry name" value="FCD"/>
    <property type="match status" value="1"/>
</dbReference>